<protein>
    <recommendedName>
        <fullName evidence="5">AA1-like domain-containing protein</fullName>
    </recommendedName>
</protein>
<evidence type="ECO:0008006" key="5">
    <source>
        <dbReference type="Google" id="ProtNLM"/>
    </source>
</evidence>
<proteinExistence type="predicted"/>
<evidence type="ECO:0000313" key="3">
    <source>
        <dbReference type="EMBL" id="KAA8568681.1"/>
    </source>
</evidence>
<keyword evidence="4" id="KW-1185">Reference proteome</keyword>
<reference evidence="3 4" key="1">
    <citation type="submission" date="2019-06" db="EMBL/GenBank/DDBJ databases">
        <title>Genome Sequence of the Brown Rot Fungal Pathogen Monilinia fructicola.</title>
        <authorList>
            <person name="De Miccolis Angelini R.M."/>
            <person name="Landi L."/>
            <person name="Abate D."/>
            <person name="Pollastro S."/>
            <person name="Romanazzi G."/>
            <person name="Faretra F."/>
        </authorList>
    </citation>
    <scope>NUCLEOTIDE SEQUENCE [LARGE SCALE GENOMIC DNA]</scope>
    <source>
        <strain evidence="3 4">Mfrc123</strain>
    </source>
</reference>
<accession>A0A5M9JHA8</accession>
<feature type="chain" id="PRO_5024300943" description="AA1-like domain-containing protein" evidence="2">
    <location>
        <begin position="20"/>
        <end position="274"/>
    </location>
</feature>
<keyword evidence="2" id="KW-0732">Signal</keyword>
<evidence type="ECO:0000313" key="4">
    <source>
        <dbReference type="Proteomes" id="UP000322873"/>
    </source>
</evidence>
<dbReference type="VEuPathDB" id="FungiDB:MFRU_012g01930"/>
<organism evidence="3 4">
    <name type="scientific">Monilinia fructicola</name>
    <name type="common">Brown rot fungus</name>
    <name type="synonym">Ciboria fructicola</name>
    <dbReference type="NCBI Taxonomy" id="38448"/>
    <lineage>
        <taxon>Eukaryota</taxon>
        <taxon>Fungi</taxon>
        <taxon>Dikarya</taxon>
        <taxon>Ascomycota</taxon>
        <taxon>Pezizomycotina</taxon>
        <taxon>Leotiomycetes</taxon>
        <taxon>Helotiales</taxon>
        <taxon>Sclerotiniaceae</taxon>
        <taxon>Monilinia</taxon>
    </lineage>
</organism>
<gene>
    <name evidence="3" type="ORF">EYC84_007684</name>
</gene>
<evidence type="ECO:0000256" key="2">
    <source>
        <dbReference type="SAM" id="SignalP"/>
    </source>
</evidence>
<name>A0A5M9JHA8_MONFR</name>
<dbReference type="EMBL" id="VICG01000009">
    <property type="protein sequence ID" value="KAA8568681.1"/>
    <property type="molecule type" value="Genomic_DNA"/>
</dbReference>
<feature type="region of interest" description="Disordered" evidence="1">
    <location>
        <begin position="158"/>
        <end position="214"/>
    </location>
</feature>
<evidence type="ECO:0000256" key="1">
    <source>
        <dbReference type="SAM" id="MobiDB-lite"/>
    </source>
</evidence>
<comment type="caution">
    <text evidence="3">The sequence shown here is derived from an EMBL/GenBank/DDBJ whole genome shotgun (WGS) entry which is preliminary data.</text>
</comment>
<sequence>MQFSNLLSVVIGLLATAEAVSVSKPRIAARGKQPKFNLKLNTVNAAPSHSNAIQNFIIQNIITRSAVDSSNGTTIYDDSISFTFIDPNSNTSTACNDDFQGTASTTQFPTGWVPCNNNGNLMDDFYWQFTAYNSLTSFTIELVHGFVGYNNQGEILRSAKKPPSPSAAPTSTISMDVIQTKPSPSPSQSPLHRCMNSPTQPSIPPRDMRGGARKVNNDNSILALSSWARVSGDSEGKKSRKEGRWRVTYSHLISSVHTYLQLLQILILLNAMPP</sequence>
<dbReference type="Proteomes" id="UP000322873">
    <property type="component" value="Unassembled WGS sequence"/>
</dbReference>
<dbReference type="AlphaFoldDB" id="A0A5M9JHA8"/>
<feature type="signal peptide" evidence="2">
    <location>
        <begin position="1"/>
        <end position="19"/>
    </location>
</feature>